<accession>A0A7J0ESW3</accession>
<evidence type="ECO:0000256" key="1">
    <source>
        <dbReference type="SAM" id="MobiDB-lite"/>
    </source>
</evidence>
<feature type="signal peptide" evidence="2">
    <location>
        <begin position="1"/>
        <end position="24"/>
    </location>
</feature>
<gene>
    <name evidence="3" type="ORF">Acr_06g0005870</name>
</gene>
<feature type="compositionally biased region" description="Basic residues" evidence="1">
    <location>
        <begin position="88"/>
        <end position="98"/>
    </location>
</feature>
<comment type="caution">
    <text evidence="3">The sequence shown here is derived from an EMBL/GenBank/DDBJ whole genome shotgun (WGS) entry which is preliminary data.</text>
</comment>
<feature type="region of interest" description="Disordered" evidence="1">
    <location>
        <begin position="42"/>
        <end position="98"/>
    </location>
</feature>
<keyword evidence="4" id="KW-1185">Reference proteome</keyword>
<feature type="chain" id="PRO_5029697703" evidence="2">
    <location>
        <begin position="25"/>
        <end position="98"/>
    </location>
</feature>
<dbReference type="Proteomes" id="UP000585474">
    <property type="component" value="Unassembled WGS sequence"/>
</dbReference>
<feature type="compositionally biased region" description="Basic and acidic residues" evidence="1">
    <location>
        <begin position="62"/>
        <end position="73"/>
    </location>
</feature>
<evidence type="ECO:0000313" key="4">
    <source>
        <dbReference type="Proteomes" id="UP000585474"/>
    </source>
</evidence>
<keyword evidence="2" id="KW-0732">Signal</keyword>
<name>A0A7J0ESW3_9ERIC</name>
<reference evidence="3 4" key="1">
    <citation type="submission" date="2019-07" db="EMBL/GenBank/DDBJ databases">
        <title>De Novo Assembly of kiwifruit Actinidia rufa.</title>
        <authorList>
            <person name="Sugita-Konishi S."/>
            <person name="Sato K."/>
            <person name="Mori E."/>
            <person name="Abe Y."/>
            <person name="Kisaki G."/>
            <person name="Hamano K."/>
            <person name="Suezawa K."/>
            <person name="Otani M."/>
            <person name="Fukuda T."/>
            <person name="Manabe T."/>
            <person name="Gomi K."/>
            <person name="Tabuchi M."/>
            <person name="Akimitsu K."/>
            <person name="Kataoka I."/>
        </authorList>
    </citation>
    <scope>NUCLEOTIDE SEQUENCE [LARGE SCALE GENOMIC DNA]</scope>
    <source>
        <strain evidence="4">cv. Fuchu</strain>
    </source>
</reference>
<evidence type="ECO:0000313" key="3">
    <source>
        <dbReference type="EMBL" id="GFY88647.1"/>
    </source>
</evidence>
<organism evidence="3 4">
    <name type="scientific">Actinidia rufa</name>
    <dbReference type="NCBI Taxonomy" id="165716"/>
    <lineage>
        <taxon>Eukaryota</taxon>
        <taxon>Viridiplantae</taxon>
        <taxon>Streptophyta</taxon>
        <taxon>Embryophyta</taxon>
        <taxon>Tracheophyta</taxon>
        <taxon>Spermatophyta</taxon>
        <taxon>Magnoliopsida</taxon>
        <taxon>eudicotyledons</taxon>
        <taxon>Gunneridae</taxon>
        <taxon>Pentapetalae</taxon>
        <taxon>asterids</taxon>
        <taxon>Ericales</taxon>
        <taxon>Actinidiaceae</taxon>
        <taxon>Actinidia</taxon>
    </lineage>
</organism>
<protein>
    <submittedName>
        <fullName evidence="3">Uncharacterized protein</fullName>
    </submittedName>
</protein>
<sequence length="98" mass="11280">MARSILVFFTILVLFSSLVSSSHGRKLLTAQEHKTGCTFTRGQVVPKFPSQGHSDPFFTEQEGPRHGRRREAQRPPPHRHRSDPTVRAKPRHRQLIFI</sequence>
<dbReference type="AlphaFoldDB" id="A0A7J0ESW3"/>
<proteinExistence type="predicted"/>
<evidence type="ECO:0000256" key="2">
    <source>
        <dbReference type="SAM" id="SignalP"/>
    </source>
</evidence>
<dbReference type="EMBL" id="BJWL01000006">
    <property type="protein sequence ID" value="GFY88647.1"/>
    <property type="molecule type" value="Genomic_DNA"/>
</dbReference>